<dbReference type="Gene3D" id="3.90.180.10">
    <property type="entry name" value="Medium-chain alcohol dehydrogenases, catalytic domain"/>
    <property type="match status" value="1"/>
</dbReference>
<evidence type="ECO:0000313" key="9">
    <source>
        <dbReference type="Proteomes" id="UP000324832"/>
    </source>
</evidence>
<name>A0A5E4PVR1_9NEOP</name>
<comment type="catalytic activity">
    <reaction evidence="4">
        <text>13,14-dihydro-15-oxo-prostaglandin F1alpha + NADP(+) = 15-oxoprostaglandin F1alpha + NADPH + H(+)</text>
        <dbReference type="Rhea" id="RHEA:50592"/>
        <dbReference type="ChEBI" id="CHEBI:15378"/>
        <dbReference type="ChEBI" id="CHEBI:57783"/>
        <dbReference type="ChEBI" id="CHEBI:58349"/>
        <dbReference type="ChEBI" id="CHEBI:79072"/>
        <dbReference type="ChEBI" id="CHEBI:133411"/>
    </reaction>
    <physiologicalReaction direction="right-to-left" evidence="4">
        <dbReference type="Rhea" id="RHEA:50594"/>
    </physiologicalReaction>
</comment>
<evidence type="ECO:0000256" key="4">
    <source>
        <dbReference type="ARBA" id="ARBA00047878"/>
    </source>
</evidence>
<protein>
    <recommendedName>
        <fullName evidence="3">15-oxoprostaglandin 13-reductase</fullName>
        <ecNumber evidence="2">1.3.1.48</ecNumber>
    </recommendedName>
    <alternativeName>
        <fullName evidence="3">15-oxoprostaglandin 13-reductase</fullName>
    </alternativeName>
</protein>
<evidence type="ECO:0000256" key="3">
    <source>
        <dbReference type="ARBA" id="ARBA00033119"/>
    </source>
</evidence>
<accession>A0A5E4PVR1</accession>
<keyword evidence="9" id="KW-1185">Reference proteome</keyword>
<comment type="similarity">
    <text evidence="1">Belongs to the NADP-dependent oxidoreductase L4BD family.</text>
</comment>
<evidence type="ECO:0000256" key="6">
    <source>
        <dbReference type="ARBA" id="ARBA00049070"/>
    </source>
</evidence>
<dbReference type="EC" id="1.3.1.48" evidence="2"/>
<sequence>MVKARKYVVQTHFMGIPKRDDFELVEYGLPPIIDGEFLVKAECISVDPYMRAYNAFTPVPYDQFGFQIGLVQESKNSKYPVGSRVVSHKGWCDYAILSNSQEATEITYKMPDLKGLPMELLK</sequence>
<evidence type="ECO:0000313" key="8">
    <source>
        <dbReference type="EMBL" id="VVC88999.1"/>
    </source>
</evidence>
<evidence type="ECO:0000256" key="1">
    <source>
        <dbReference type="ARBA" id="ARBA00010460"/>
    </source>
</evidence>
<evidence type="ECO:0000256" key="5">
    <source>
        <dbReference type="ARBA" id="ARBA00048290"/>
    </source>
</evidence>
<dbReference type="Pfam" id="PF16884">
    <property type="entry name" value="ADH_N_2"/>
    <property type="match status" value="1"/>
</dbReference>
<dbReference type="EMBL" id="FZQP02000448">
    <property type="protein sequence ID" value="VVC88999.1"/>
    <property type="molecule type" value="Genomic_DNA"/>
</dbReference>
<comment type="catalytic activity">
    <reaction evidence="6">
        <text>13,14-dihydro-15-oxo-prostaglandin E1 + NADP(+) = 15-oxoprostaglandin E1 + NADPH + H(+)</text>
        <dbReference type="Rhea" id="RHEA:50584"/>
        <dbReference type="ChEBI" id="CHEBI:15378"/>
        <dbReference type="ChEBI" id="CHEBI:57401"/>
        <dbReference type="ChEBI" id="CHEBI:57783"/>
        <dbReference type="ChEBI" id="CHEBI:58349"/>
        <dbReference type="ChEBI" id="CHEBI:133408"/>
    </reaction>
    <physiologicalReaction direction="right-to-left" evidence="6">
        <dbReference type="Rhea" id="RHEA:50586"/>
    </physiologicalReaction>
</comment>
<gene>
    <name evidence="8" type="ORF">LSINAPIS_LOCUS2236</name>
</gene>
<reference evidence="8 9" key="1">
    <citation type="submission" date="2017-07" db="EMBL/GenBank/DDBJ databases">
        <authorList>
            <person name="Talla V."/>
            <person name="Backstrom N."/>
        </authorList>
    </citation>
    <scope>NUCLEOTIDE SEQUENCE [LARGE SCALE GENOMIC DNA]</scope>
</reference>
<dbReference type="GO" id="GO:0047522">
    <property type="term" value="F:15-oxoprostaglandin 13-reductase [NAD(P)+] activity"/>
    <property type="evidence" value="ECO:0007669"/>
    <property type="project" value="UniProtKB-EC"/>
</dbReference>
<dbReference type="InterPro" id="IPR041694">
    <property type="entry name" value="ADH_N_2"/>
</dbReference>
<dbReference type="AlphaFoldDB" id="A0A5E4PVR1"/>
<evidence type="ECO:0000256" key="2">
    <source>
        <dbReference type="ARBA" id="ARBA00011981"/>
    </source>
</evidence>
<organism evidence="8 9">
    <name type="scientific">Leptidea sinapis</name>
    <dbReference type="NCBI Taxonomy" id="189913"/>
    <lineage>
        <taxon>Eukaryota</taxon>
        <taxon>Metazoa</taxon>
        <taxon>Ecdysozoa</taxon>
        <taxon>Arthropoda</taxon>
        <taxon>Hexapoda</taxon>
        <taxon>Insecta</taxon>
        <taxon>Pterygota</taxon>
        <taxon>Neoptera</taxon>
        <taxon>Endopterygota</taxon>
        <taxon>Lepidoptera</taxon>
        <taxon>Glossata</taxon>
        <taxon>Ditrysia</taxon>
        <taxon>Papilionoidea</taxon>
        <taxon>Pieridae</taxon>
        <taxon>Dismorphiinae</taxon>
        <taxon>Leptidea</taxon>
    </lineage>
</organism>
<comment type="catalytic activity">
    <reaction evidence="5">
        <text>13,14-dihydro-15-oxo-PGF2alpha + NADP(+) = 15-oxoprostaglandin F2alpha + NADPH + H(+)</text>
        <dbReference type="Rhea" id="RHEA:50588"/>
        <dbReference type="ChEBI" id="CHEBI:15378"/>
        <dbReference type="ChEBI" id="CHEBI:57783"/>
        <dbReference type="ChEBI" id="CHEBI:58349"/>
        <dbReference type="ChEBI" id="CHEBI:133374"/>
        <dbReference type="ChEBI" id="CHEBI:133409"/>
    </reaction>
    <physiologicalReaction direction="right-to-left" evidence="5">
        <dbReference type="Rhea" id="RHEA:50590"/>
    </physiologicalReaction>
</comment>
<dbReference type="Proteomes" id="UP000324832">
    <property type="component" value="Unassembled WGS sequence"/>
</dbReference>
<evidence type="ECO:0000259" key="7">
    <source>
        <dbReference type="Pfam" id="PF16884"/>
    </source>
</evidence>
<feature type="domain" description="Oxidoreductase N-terminal" evidence="7">
    <location>
        <begin position="5"/>
        <end position="100"/>
    </location>
</feature>
<proteinExistence type="inferred from homology"/>
<dbReference type="InterPro" id="IPR011032">
    <property type="entry name" value="GroES-like_sf"/>
</dbReference>
<dbReference type="SUPFAM" id="SSF50129">
    <property type="entry name" value="GroES-like"/>
    <property type="match status" value="1"/>
</dbReference>